<feature type="region of interest" description="Disordered" evidence="7">
    <location>
        <begin position="465"/>
        <end position="566"/>
    </location>
</feature>
<evidence type="ECO:0000256" key="2">
    <source>
        <dbReference type="ARBA" id="ARBA00022574"/>
    </source>
</evidence>
<dbReference type="Proteomes" id="UP000054270">
    <property type="component" value="Unassembled WGS sequence"/>
</dbReference>
<dbReference type="SUPFAM" id="SSF50978">
    <property type="entry name" value="WD40 repeat-like"/>
    <property type="match status" value="1"/>
</dbReference>
<evidence type="ECO:0000256" key="5">
    <source>
        <dbReference type="ARBA" id="ARBA00023163"/>
    </source>
</evidence>
<keyword evidence="3" id="KW-0677">Repeat</keyword>
<feature type="compositionally biased region" description="Basic residues" evidence="7">
    <location>
        <begin position="483"/>
        <end position="493"/>
    </location>
</feature>
<keyword evidence="4" id="KW-0805">Transcription regulation</keyword>
<feature type="compositionally biased region" description="Basic and acidic residues" evidence="7">
    <location>
        <begin position="517"/>
        <end position="534"/>
    </location>
</feature>
<dbReference type="EMBL" id="KN817519">
    <property type="protein sequence ID" value="KJA29433.1"/>
    <property type="molecule type" value="Genomic_DNA"/>
</dbReference>
<feature type="compositionally biased region" description="Acidic residues" evidence="7">
    <location>
        <begin position="502"/>
        <end position="511"/>
    </location>
</feature>
<keyword evidence="5" id="KW-0804">Transcription</keyword>
<name>A0A0D2MZ62_HYPSF</name>
<dbReference type="AlphaFoldDB" id="A0A0D2MZ62"/>
<dbReference type="InterPro" id="IPR015943">
    <property type="entry name" value="WD40/YVTN_repeat-like_dom_sf"/>
</dbReference>
<dbReference type="Gene3D" id="2.130.10.10">
    <property type="entry name" value="YVTN repeat-like/Quinoprotein amine dehydrogenase"/>
    <property type="match status" value="1"/>
</dbReference>
<dbReference type="SMART" id="SM00320">
    <property type="entry name" value="WD40"/>
    <property type="match status" value="2"/>
</dbReference>
<evidence type="ECO:0000256" key="7">
    <source>
        <dbReference type="SAM" id="MobiDB-lite"/>
    </source>
</evidence>
<feature type="compositionally biased region" description="Acidic residues" evidence="7">
    <location>
        <begin position="535"/>
        <end position="549"/>
    </location>
</feature>
<sequence>MAQPTAGADEGQHEQNRPWYSAATNDYPFKLFRRFAQTKPNAPAFRSLAFFPWEKGSLENLWNGSLHNSEIQSPWEEIVDQYWDAVALTSDCKLHIIFTHQKRATLTLDLPPVEEGPILLEADKMCVAWAISLDEPLQPLVVYSRGSLLYIYNVVRRGNIGFGRGHGGAITSIAVHPTNVHLICTTSRDYTTRVYDLRLDVIIEVPRARAAARRHADLKAANPNWFPDMKPSLAGAAHGLRLPDSEREGSGKGRCVCVLMGGQAGGHTAAVLGAAFNPNFSLIATCGMDRTVKIWPFRPDSETNIKREDKPFFSSSMIHKGRVMSISWLEDDLLMTHSAPAIMRVDPDDPRGSKTYIEAGELTIWRWLGLDRFFPANQAVKPPVALLGVGPDYRESASFQIVSTHRFPDVPTHVLAPSLSLYCTPEHDPLLLINYPGGVDITLVNATQMLPRPAFPSLRAITSPDAEAEEAAETPRASDSPNRRPHRELRPRNHAPPAGMAETEDTEDEEEITARYADPRTSGRDEELDTRDLDDGGPPESDDEDEEGGSEVVWQRTTGPPPPMVRGWVLRIPDESGGANQERVMASAMGHGGQVVAAVGTRSTVWIWTSGRYEGDV</sequence>
<organism evidence="8 9">
    <name type="scientific">Hypholoma sublateritium (strain FD-334 SS-4)</name>
    <dbReference type="NCBI Taxonomy" id="945553"/>
    <lineage>
        <taxon>Eukaryota</taxon>
        <taxon>Fungi</taxon>
        <taxon>Dikarya</taxon>
        <taxon>Basidiomycota</taxon>
        <taxon>Agaricomycotina</taxon>
        <taxon>Agaricomycetes</taxon>
        <taxon>Agaricomycetidae</taxon>
        <taxon>Agaricales</taxon>
        <taxon>Agaricineae</taxon>
        <taxon>Strophariaceae</taxon>
        <taxon>Hypholoma</taxon>
    </lineage>
</organism>
<dbReference type="OMA" id="KIWRIPP"/>
<comment type="similarity">
    <text evidence="1">Belongs to the WD repeat ESC family.</text>
</comment>
<dbReference type="PANTHER" id="PTHR10253">
    <property type="entry name" value="POLYCOMB PROTEIN"/>
    <property type="match status" value="1"/>
</dbReference>
<dbReference type="OrthoDB" id="7318948at2759"/>
<proteinExistence type="inferred from homology"/>
<dbReference type="PROSITE" id="PS50082">
    <property type="entry name" value="WD_REPEATS_2"/>
    <property type="match status" value="1"/>
</dbReference>
<evidence type="ECO:0000256" key="1">
    <source>
        <dbReference type="ARBA" id="ARBA00008075"/>
    </source>
</evidence>
<dbReference type="InterPro" id="IPR001680">
    <property type="entry name" value="WD40_rpt"/>
</dbReference>
<keyword evidence="2 6" id="KW-0853">WD repeat</keyword>
<gene>
    <name evidence="8" type="ORF">HYPSUDRAFT_82211</name>
</gene>
<evidence type="ECO:0000256" key="4">
    <source>
        <dbReference type="ARBA" id="ARBA00023015"/>
    </source>
</evidence>
<keyword evidence="9" id="KW-1185">Reference proteome</keyword>
<feature type="repeat" description="WD" evidence="6">
    <location>
        <begin position="264"/>
        <end position="305"/>
    </location>
</feature>
<dbReference type="PROSITE" id="PS50294">
    <property type="entry name" value="WD_REPEATS_REGION"/>
    <property type="match status" value="1"/>
</dbReference>
<evidence type="ECO:0000313" key="9">
    <source>
        <dbReference type="Proteomes" id="UP000054270"/>
    </source>
</evidence>
<evidence type="ECO:0000256" key="3">
    <source>
        <dbReference type="ARBA" id="ARBA00022737"/>
    </source>
</evidence>
<evidence type="ECO:0000256" key="6">
    <source>
        <dbReference type="PROSITE-ProRule" id="PRU00221"/>
    </source>
</evidence>
<evidence type="ECO:0000313" key="8">
    <source>
        <dbReference type="EMBL" id="KJA29433.1"/>
    </source>
</evidence>
<protein>
    <submittedName>
        <fullName evidence="8">Uncharacterized protein</fullName>
    </submittedName>
</protein>
<dbReference type="Pfam" id="PF00400">
    <property type="entry name" value="WD40"/>
    <property type="match status" value="2"/>
</dbReference>
<reference evidence="9" key="1">
    <citation type="submission" date="2014-04" db="EMBL/GenBank/DDBJ databases">
        <title>Evolutionary Origins and Diversification of the Mycorrhizal Mutualists.</title>
        <authorList>
            <consortium name="DOE Joint Genome Institute"/>
            <consortium name="Mycorrhizal Genomics Consortium"/>
            <person name="Kohler A."/>
            <person name="Kuo A."/>
            <person name="Nagy L.G."/>
            <person name="Floudas D."/>
            <person name="Copeland A."/>
            <person name="Barry K.W."/>
            <person name="Cichocki N."/>
            <person name="Veneault-Fourrey C."/>
            <person name="LaButti K."/>
            <person name="Lindquist E.A."/>
            <person name="Lipzen A."/>
            <person name="Lundell T."/>
            <person name="Morin E."/>
            <person name="Murat C."/>
            <person name="Riley R."/>
            <person name="Ohm R."/>
            <person name="Sun H."/>
            <person name="Tunlid A."/>
            <person name="Henrissat B."/>
            <person name="Grigoriev I.V."/>
            <person name="Hibbett D.S."/>
            <person name="Martin F."/>
        </authorList>
    </citation>
    <scope>NUCLEOTIDE SEQUENCE [LARGE SCALE GENOMIC DNA]</scope>
    <source>
        <strain evidence="9">FD-334 SS-4</strain>
    </source>
</reference>
<dbReference type="InterPro" id="IPR051243">
    <property type="entry name" value="PcG_WD-repeat"/>
</dbReference>
<dbReference type="InterPro" id="IPR036322">
    <property type="entry name" value="WD40_repeat_dom_sf"/>
</dbReference>
<dbReference type="STRING" id="945553.A0A0D2MZ62"/>
<accession>A0A0D2MZ62</accession>